<comment type="subcellular location">
    <subcellularLocation>
        <location evidence="1">Membrane</location>
    </subcellularLocation>
</comment>
<dbReference type="Proteomes" id="UP000001554">
    <property type="component" value="Chromosome 10"/>
</dbReference>
<dbReference type="OMA" id="TIVIHTI"/>
<dbReference type="AlphaFoldDB" id="A0A9J7LUM4"/>
<dbReference type="InterPro" id="IPR028082">
    <property type="entry name" value="Peripla_BP_I"/>
</dbReference>
<keyword evidence="3 5" id="KW-1133">Transmembrane helix</keyword>
<reference evidence="8" key="2">
    <citation type="submission" date="2025-08" db="UniProtKB">
        <authorList>
            <consortium name="RefSeq"/>
        </authorList>
    </citation>
    <scope>IDENTIFICATION</scope>
    <source>
        <strain evidence="8">S238N-H82</strain>
        <tissue evidence="8">Testes</tissue>
    </source>
</reference>
<evidence type="ECO:0000256" key="3">
    <source>
        <dbReference type="ARBA" id="ARBA00022989"/>
    </source>
</evidence>
<organism evidence="7 8">
    <name type="scientific">Branchiostoma floridae</name>
    <name type="common">Florida lancelet</name>
    <name type="synonym">Amphioxus</name>
    <dbReference type="NCBI Taxonomy" id="7739"/>
    <lineage>
        <taxon>Eukaryota</taxon>
        <taxon>Metazoa</taxon>
        <taxon>Chordata</taxon>
        <taxon>Cephalochordata</taxon>
        <taxon>Leptocardii</taxon>
        <taxon>Amphioxiformes</taxon>
        <taxon>Branchiostomatidae</taxon>
        <taxon>Branchiostoma</taxon>
    </lineage>
</organism>
<evidence type="ECO:0000313" key="7">
    <source>
        <dbReference type="Proteomes" id="UP000001554"/>
    </source>
</evidence>
<feature type="transmembrane region" description="Helical" evidence="5">
    <location>
        <begin position="17"/>
        <end position="40"/>
    </location>
</feature>
<feature type="transmembrane region" description="Helical" evidence="5">
    <location>
        <begin position="761"/>
        <end position="779"/>
    </location>
</feature>
<dbReference type="RefSeq" id="XP_035689617.1">
    <property type="nucleotide sequence ID" value="XM_035833724.1"/>
</dbReference>
<keyword evidence="7" id="KW-1185">Reference proteome</keyword>
<sequence length="787" mass="84955">MADDKELKTQKLKYRSLLIGVVASGAVLAIVIGLAVGLTIQRCNESNKGRFTREITEAIIQVGLLFPTDNELDPVGMKAAAMLAVDDIRAYREKVPSAADIQVHTGDYDGSPDGALQNFRRLYSQQGVRLFVGPDTSSHAVHVAEWAMVNAPDAVFISPRATTERLTNATNTIRLSMGDHALALALYLKMQSNSVSVVIPIHIEDIYSTGLVKRIRDLADDMMDNIVVTTSISYAPGTITNKEEARRLTEQLRDALRDNPDAVVLLVSYSEAKYILEAANGDSSLLGRMWYTGDSLALREDILSSDDAKQSAQTVSLYGLAYAGEGIHSKQRMRKMQKLADRLKRSPPMFAPLAYDAVNLIYDTCQIMQTTDAQMVLAHLTREAEWQNGLSGRLAIDSQMGRAFGDFLHSFVAPQIPDTDKVTVAMTGSWILDGLSQVSHMDDGSDQQGGRRSELEVAVSDMMSMSAVMSTAMSSASIFNRSDVMALKAKAGNDCRNSKFFITATDPATCMQVEHDFTDDTFPEMFIVSTAYGYSLKMSCDKPEGSVVLDVLCPPSVNPRDNMACVETVTYPVTDQGGRRRLLLSTGTIGAIGECIGEVAGCAVCFGTRVLFESSILDSAAACAEPCAFGIGGTCGNAIGEGIGDAVAATVICTELFAQGHLDGQTYLADAAFGRQLAAESPHVMEGYHTLASPIVWLMQRSDTATDIVKTFALPWARHMSYLQDMADEGDEFGAVVMEIGMTLSGAVGRVTQGTRALGDVILIPVLIAMVTIVACLAMRKSNDNMK</sequence>
<evidence type="ECO:0000256" key="1">
    <source>
        <dbReference type="ARBA" id="ARBA00004370"/>
    </source>
</evidence>
<dbReference type="GO" id="GO:0016020">
    <property type="term" value="C:membrane"/>
    <property type="evidence" value="ECO:0007669"/>
    <property type="project" value="UniProtKB-SubCell"/>
</dbReference>
<dbReference type="SUPFAM" id="SSF53822">
    <property type="entry name" value="Periplasmic binding protein-like I"/>
    <property type="match status" value="1"/>
</dbReference>
<gene>
    <name evidence="8" type="primary">LOC118424918</name>
</gene>
<protein>
    <submittedName>
        <fullName evidence="8">Uncharacterized protein LOC118424918</fullName>
    </submittedName>
</protein>
<name>A0A9J7LUM4_BRAFL</name>
<evidence type="ECO:0000256" key="4">
    <source>
        <dbReference type="ARBA" id="ARBA00023136"/>
    </source>
</evidence>
<evidence type="ECO:0000259" key="6">
    <source>
        <dbReference type="Pfam" id="PF01094"/>
    </source>
</evidence>
<evidence type="ECO:0000256" key="5">
    <source>
        <dbReference type="SAM" id="Phobius"/>
    </source>
</evidence>
<evidence type="ECO:0000256" key="2">
    <source>
        <dbReference type="ARBA" id="ARBA00022692"/>
    </source>
</evidence>
<dbReference type="InterPro" id="IPR051010">
    <property type="entry name" value="BCAA_transport"/>
</dbReference>
<reference evidence="7" key="1">
    <citation type="journal article" date="2020" name="Nat. Ecol. Evol.">
        <title>Deeply conserved synteny resolves early events in vertebrate evolution.</title>
        <authorList>
            <person name="Simakov O."/>
            <person name="Marletaz F."/>
            <person name="Yue J.X."/>
            <person name="O'Connell B."/>
            <person name="Jenkins J."/>
            <person name="Brandt A."/>
            <person name="Calef R."/>
            <person name="Tung C.H."/>
            <person name="Huang T.K."/>
            <person name="Schmutz J."/>
            <person name="Satoh N."/>
            <person name="Yu J.K."/>
            <person name="Putnam N.H."/>
            <person name="Green R.E."/>
            <person name="Rokhsar D.S."/>
        </authorList>
    </citation>
    <scope>NUCLEOTIDE SEQUENCE [LARGE SCALE GENOMIC DNA]</scope>
    <source>
        <strain evidence="7">S238N-H82</strain>
    </source>
</reference>
<accession>A0A9J7LUM4</accession>
<dbReference type="Gene3D" id="3.40.50.2300">
    <property type="match status" value="2"/>
</dbReference>
<dbReference type="PANTHER" id="PTHR30483:SF6">
    <property type="entry name" value="PERIPLASMIC BINDING PROTEIN OF ABC TRANSPORTER FOR NATURAL AMINO ACIDS"/>
    <property type="match status" value="1"/>
</dbReference>
<dbReference type="KEGG" id="bfo:118424918"/>
<feature type="domain" description="Receptor ligand binding region" evidence="6">
    <location>
        <begin position="78"/>
        <end position="389"/>
    </location>
</feature>
<dbReference type="OrthoDB" id="10012363at2759"/>
<keyword evidence="2 5" id="KW-0812">Transmembrane</keyword>
<dbReference type="PANTHER" id="PTHR30483">
    <property type="entry name" value="LEUCINE-SPECIFIC-BINDING PROTEIN"/>
    <property type="match status" value="1"/>
</dbReference>
<dbReference type="InterPro" id="IPR001828">
    <property type="entry name" value="ANF_lig-bd_rcpt"/>
</dbReference>
<keyword evidence="4 5" id="KW-0472">Membrane</keyword>
<evidence type="ECO:0000313" key="8">
    <source>
        <dbReference type="RefSeq" id="XP_035689617.1"/>
    </source>
</evidence>
<dbReference type="Pfam" id="PF01094">
    <property type="entry name" value="ANF_receptor"/>
    <property type="match status" value="1"/>
</dbReference>
<proteinExistence type="predicted"/>
<dbReference type="GeneID" id="118424918"/>